<sequence length="283" mass="30458">MPQRRRSVGDLVQGGLAVIPWWVAVAVMALLALGVTLALREWASMPGPGGAARQLVFELLRWGLPALWGLCVFWGKRSGNSAPLGVDAQQDMAAVLKGMTWAQFEKLVSEAFRQRRFAVVANGEAAAADDVDMVLRKGGETHLVLCKHWRAERVGVQVLRDLQLTMQTRAAASAYVLTSGHFSDDARAFAKASAIHLVEGPRLSRWLKLAQRSLKSVSGSAAGSVGSVESAAPACPKCQAPMIKRQARRGVHAGSTFWSCTRYPQCHGARPFVAFSGAMSPDP</sequence>
<dbReference type="InterPro" id="IPR052906">
    <property type="entry name" value="Type_IV_Methyl-Rstrct_Enzyme"/>
</dbReference>
<dbReference type="GO" id="GO:0004519">
    <property type="term" value="F:endonuclease activity"/>
    <property type="evidence" value="ECO:0007669"/>
    <property type="project" value="UniProtKB-KW"/>
</dbReference>
<dbReference type="Gene3D" id="3.40.1350.10">
    <property type="match status" value="1"/>
</dbReference>
<dbReference type="PANTHER" id="PTHR30015:SF7">
    <property type="entry name" value="TYPE IV METHYL-DIRECTED RESTRICTION ENZYME ECOKMRR"/>
    <property type="match status" value="1"/>
</dbReference>
<feature type="transmembrane region" description="Helical" evidence="1">
    <location>
        <begin position="21"/>
        <end position="39"/>
    </location>
</feature>
<dbReference type="Proteomes" id="UP000672097">
    <property type="component" value="Unassembled WGS sequence"/>
</dbReference>
<dbReference type="EC" id="3.1.21.-" evidence="4"/>
<evidence type="ECO:0000259" key="3">
    <source>
        <dbReference type="Pfam" id="PF04471"/>
    </source>
</evidence>
<dbReference type="InterPro" id="IPR011856">
    <property type="entry name" value="tRNA_endonuc-like_dom_sf"/>
</dbReference>
<dbReference type="InterPro" id="IPR011335">
    <property type="entry name" value="Restrct_endonuc-II-like"/>
</dbReference>
<feature type="domain" description="DNA topoisomerase type IA zn finger" evidence="2">
    <location>
        <begin position="235"/>
        <end position="271"/>
    </location>
</feature>
<keyword evidence="5" id="KW-1185">Reference proteome</keyword>
<name>A0ABS5E2T6_9BURK</name>
<dbReference type="EMBL" id="JAGQDG010000007">
    <property type="protein sequence ID" value="MBQ0937326.1"/>
    <property type="molecule type" value="Genomic_DNA"/>
</dbReference>
<keyword evidence="1" id="KW-0472">Membrane</keyword>
<evidence type="ECO:0000259" key="2">
    <source>
        <dbReference type="Pfam" id="PF01396"/>
    </source>
</evidence>
<gene>
    <name evidence="4" type="ORF">KAK11_18520</name>
</gene>
<comment type="caution">
    <text evidence="4">The sequence shown here is derived from an EMBL/GenBank/DDBJ whole genome shotgun (WGS) entry which is preliminary data.</text>
</comment>
<evidence type="ECO:0000313" key="5">
    <source>
        <dbReference type="Proteomes" id="UP000672097"/>
    </source>
</evidence>
<proteinExistence type="predicted"/>
<reference evidence="4 5" key="1">
    <citation type="submission" date="2021-04" db="EMBL/GenBank/DDBJ databases">
        <title>The genome sequence of type strain Ideonella paludis KCTC 32238.</title>
        <authorList>
            <person name="Liu Y."/>
        </authorList>
    </citation>
    <scope>NUCLEOTIDE SEQUENCE [LARGE SCALE GENOMIC DNA]</scope>
    <source>
        <strain evidence="4 5">KCTC 32238</strain>
    </source>
</reference>
<dbReference type="Pfam" id="PF04471">
    <property type="entry name" value="Mrr_cat"/>
    <property type="match status" value="1"/>
</dbReference>
<keyword evidence="1" id="KW-1133">Transmembrane helix</keyword>
<protein>
    <submittedName>
        <fullName evidence="4">Restriction endonuclease</fullName>
        <ecNumber evidence="4">3.1.21.-</ecNumber>
    </submittedName>
</protein>
<dbReference type="InterPro" id="IPR007560">
    <property type="entry name" value="Restrct_endonuc_IV_Mrr"/>
</dbReference>
<dbReference type="SUPFAM" id="SSF57783">
    <property type="entry name" value="Zinc beta-ribbon"/>
    <property type="match status" value="1"/>
</dbReference>
<feature type="domain" description="Restriction endonuclease type IV Mrr" evidence="3">
    <location>
        <begin position="97"/>
        <end position="207"/>
    </location>
</feature>
<dbReference type="SUPFAM" id="SSF52980">
    <property type="entry name" value="Restriction endonuclease-like"/>
    <property type="match status" value="1"/>
</dbReference>
<keyword evidence="4" id="KW-0255">Endonuclease</keyword>
<dbReference type="Pfam" id="PF01396">
    <property type="entry name" value="Zn_ribbon_Top1"/>
    <property type="match status" value="1"/>
</dbReference>
<dbReference type="InterPro" id="IPR013498">
    <property type="entry name" value="Topo_IA_Znf"/>
</dbReference>
<keyword evidence="4" id="KW-0378">Hydrolase</keyword>
<evidence type="ECO:0000313" key="4">
    <source>
        <dbReference type="EMBL" id="MBQ0937326.1"/>
    </source>
</evidence>
<keyword evidence="1" id="KW-0812">Transmembrane</keyword>
<keyword evidence="4" id="KW-0540">Nuclease</keyword>
<dbReference type="Gene3D" id="3.30.65.10">
    <property type="entry name" value="Bacterial Topoisomerase I, domain 1"/>
    <property type="match status" value="1"/>
</dbReference>
<dbReference type="PANTHER" id="PTHR30015">
    <property type="entry name" value="MRR RESTRICTION SYSTEM PROTEIN"/>
    <property type="match status" value="1"/>
</dbReference>
<accession>A0ABS5E2T6</accession>
<evidence type="ECO:0000256" key="1">
    <source>
        <dbReference type="SAM" id="Phobius"/>
    </source>
</evidence>
<dbReference type="GO" id="GO:0016787">
    <property type="term" value="F:hydrolase activity"/>
    <property type="evidence" value="ECO:0007669"/>
    <property type="project" value="UniProtKB-KW"/>
</dbReference>
<organism evidence="4 5">
    <name type="scientific">Ideonella paludis</name>
    <dbReference type="NCBI Taxonomy" id="1233411"/>
    <lineage>
        <taxon>Bacteria</taxon>
        <taxon>Pseudomonadati</taxon>
        <taxon>Pseudomonadota</taxon>
        <taxon>Betaproteobacteria</taxon>
        <taxon>Burkholderiales</taxon>
        <taxon>Sphaerotilaceae</taxon>
        <taxon>Ideonella</taxon>
    </lineage>
</organism>